<feature type="compositionally biased region" description="Low complexity" evidence="1">
    <location>
        <begin position="251"/>
        <end position="278"/>
    </location>
</feature>
<feature type="compositionally biased region" description="Low complexity" evidence="1">
    <location>
        <begin position="146"/>
        <end position="156"/>
    </location>
</feature>
<dbReference type="AlphaFoldDB" id="A0AAD3CGD5"/>
<feature type="compositionally biased region" description="Basic residues" evidence="1">
    <location>
        <begin position="362"/>
        <end position="394"/>
    </location>
</feature>
<feature type="region of interest" description="Disordered" evidence="1">
    <location>
        <begin position="248"/>
        <end position="285"/>
    </location>
</feature>
<feature type="compositionally biased region" description="Basic and acidic residues" evidence="1">
    <location>
        <begin position="12"/>
        <end position="21"/>
    </location>
</feature>
<keyword evidence="3" id="KW-1185">Reference proteome</keyword>
<feature type="region of interest" description="Disordered" evidence="1">
    <location>
        <begin position="1"/>
        <end position="217"/>
    </location>
</feature>
<dbReference type="Proteomes" id="UP001054902">
    <property type="component" value="Unassembled WGS sequence"/>
</dbReference>
<evidence type="ECO:0000313" key="2">
    <source>
        <dbReference type="EMBL" id="GFH44399.1"/>
    </source>
</evidence>
<feature type="compositionally biased region" description="Acidic residues" evidence="1">
    <location>
        <begin position="198"/>
        <end position="217"/>
    </location>
</feature>
<comment type="caution">
    <text evidence="2">The sequence shown here is derived from an EMBL/GenBank/DDBJ whole genome shotgun (WGS) entry which is preliminary data.</text>
</comment>
<proteinExistence type="predicted"/>
<sequence length="884" mass="99429">MGNQTSTVKATVKVESEDAKQPDNVSPNKLKRESSSLNELVSPAHVANPSSEENMPDESEDVQHQNILSPPAVARRTRSTGSISGSEHLGTSDHINTAEFPAAMIPSEDEDNANDSSSIAAPTAPDDASLSSAVANIEPTRDTTQESSSPSESLLLCGEVSSRTPPPDILNTMVHSRRSCVHDCNCPSTNQDDSMANENEDDSMANENEDGAMAENEDEAMANENEDQAMANGYEAMANVDEAMANENDDTTTTTTTSGPRGGTRSTTTSNETSNAATIEAEPSRRITRSMTQGSNEMNLETLQSYIDPVYEEFKEKNSIVSCDEIIQALELGLQETLDENLRKEVEQYLLSKDEFILPLSSKKKKKTKKNKRKRKKKARKRSNQTKSKRKRNEKKCQHPSGCTCIANYDNRTRCQTHRSARCQYEAGCNRPAACDNATRCQTHRSARCQYEAGCNRAAHFDNGTKCNFHRSARCQYEAGCNRPAVCDNATRCRTHRSARCQHEGCDRAAHYDNGTLCHSHRSARCQHEAGCNRAAHFDNATRCESHRSARCQHEGCDRAAVCDNATRCHSHRSARCQHEGCDRAAHYDNATRCDSHRSARCQHEGCDRAAHYDNGTLCHSHRSARCQHEGCDRAAHYDNGTRCYSHREEDQMLQQMIQRTRERWPLNVRELRDVPEPDELRRRWEQDTVVPNVLILRATDGLVHPEARSFCEDKRNVPGCWHATYNPPNQMNPPKQLLQAAKLHEHVISTIPHITRQKKRKLKKGIYFHLQFIGACIYFARYRLTRAELNTEGFCFYVAFAKFGQDIDPGEVFQIPSPDVRFVGSLIGKYYDENIPITPSKWFRVTLWRGLDEFDVEEICPDVGQVIQYNEEDDRILGGGVEE</sequence>
<dbReference type="PANTHER" id="PTHR31827">
    <property type="entry name" value="EMB|CAB89363.1"/>
    <property type="match status" value="1"/>
</dbReference>
<reference evidence="2 3" key="1">
    <citation type="journal article" date="2021" name="Sci. Rep.">
        <title>The genome of the diatom Chaetoceros tenuissimus carries an ancient integrated fragment of an extant virus.</title>
        <authorList>
            <person name="Hongo Y."/>
            <person name="Kimura K."/>
            <person name="Takaki Y."/>
            <person name="Yoshida Y."/>
            <person name="Baba S."/>
            <person name="Kobayashi G."/>
            <person name="Nagasaki K."/>
            <person name="Hano T."/>
            <person name="Tomaru Y."/>
        </authorList>
    </citation>
    <scope>NUCLEOTIDE SEQUENCE [LARGE SCALE GENOMIC DNA]</scope>
    <source>
        <strain evidence="2 3">NIES-3715</strain>
    </source>
</reference>
<protein>
    <submittedName>
        <fullName evidence="2">Uncharacterized protein</fullName>
    </submittedName>
</protein>
<gene>
    <name evidence="2" type="ORF">CTEN210_00873</name>
</gene>
<evidence type="ECO:0000313" key="3">
    <source>
        <dbReference type="Proteomes" id="UP001054902"/>
    </source>
</evidence>
<dbReference type="PANTHER" id="PTHR31827:SF1">
    <property type="entry name" value="EMB|CAB89363.1"/>
    <property type="match status" value="1"/>
</dbReference>
<name>A0AAD3CGD5_9STRA</name>
<feature type="region of interest" description="Disordered" evidence="1">
    <location>
        <begin position="361"/>
        <end position="399"/>
    </location>
</feature>
<dbReference type="EMBL" id="BLLK01000019">
    <property type="protein sequence ID" value="GFH44399.1"/>
    <property type="molecule type" value="Genomic_DNA"/>
</dbReference>
<organism evidence="2 3">
    <name type="scientific">Chaetoceros tenuissimus</name>
    <dbReference type="NCBI Taxonomy" id="426638"/>
    <lineage>
        <taxon>Eukaryota</taxon>
        <taxon>Sar</taxon>
        <taxon>Stramenopiles</taxon>
        <taxon>Ochrophyta</taxon>
        <taxon>Bacillariophyta</taxon>
        <taxon>Coscinodiscophyceae</taxon>
        <taxon>Chaetocerotophycidae</taxon>
        <taxon>Chaetocerotales</taxon>
        <taxon>Chaetocerotaceae</taxon>
        <taxon>Chaetoceros</taxon>
    </lineage>
</organism>
<accession>A0AAD3CGD5</accession>
<feature type="compositionally biased region" description="Polar residues" evidence="1">
    <location>
        <begin position="186"/>
        <end position="197"/>
    </location>
</feature>
<evidence type="ECO:0000256" key="1">
    <source>
        <dbReference type="SAM" id="MobiDB-lite"/>
    </source>
</evidence>